<feature type="compositionally biased region" description="Polar residues" evidence="1">
    <location>
        <begin position="41"/>
        <end position="50"/>
    </location>
</feature>
<dbReference type="AlphaFoldDB" id="A0A8J5J0B7"/>
<keyword evidence="3" id="KW-1185">Reference proteome</keyword>
<proteinExistence type="predicted"/>
<accession>A0A8J5J0B7</accession>
<dbReference type="Proteomes" id="UP000709295">
    <property type="component" value="Unassembled WGS sequence"/>
</dbReference>
<feature type="region of interest" description="Disordered" evidence="1">
    <location>
        <begin position="13"/>
        <end position="61"/>
    </location>
</feature>
<protein>
    <submittedName>
        <fullName evidence="2">Uncharacterized protein</fullName>
    </submittedName>
</protein>
<reference evidence="2" key="1">
    <citation type="submission" date="2021-01" db="EMBL/GenBank/DDBJ databases">
        <title>Phytophthora aleatoria, a newly-described species from Pinus radiata is distinct from Phytophthora cactorum isolates based on comparative genomics.</title>
        <authorList>
            <person name="Mcdougal R."/>
            <person name="Panda P."/>
            <person name="Williams N."/>
            <person name="Studholme D.J."/>
        </authorList>
    </citation>
    <scope>NUCLEOTIDE SEQUENCE</scope>
    <source>
        <strain evidence="2">NZFS 4037</strain>
    </source>
</reference>
<organism evidence="2 3">
    <name type="scientific">Phytophthora aleatoria</name>
    <dbReference type="NCBI Taxonomy" id="2496075"/>
    <lineage>
        <taxon>Eukaryota</taxon>
        <taxon>Sar</taxon>
        <taxon>Stramenopiles</taxon>
        <taxon>Oomycota</taxon>
        <taxon>Peronosporomycetes</taxon>
        <taxon>Peronosporales</taxon>
        <taxon>Peronosporaceae</taxon>
        <taxon>Phytophthora</taxon>
    </lineage>
</organism>
<evidence type="ECO:0000256" key="1">
    <source>
        <dbReference type="SAM" id="MobiDB-lite"/>
    </source>
</evidence>
<comment type="caution">
    <text evidence="2">The sequence shown here is derived from an EMBL/GenBank/DDBJ whole genome shotgun (WGS) entry which is preliminary data.</text>
</comment>
<sequence length="70" mass="7988">MSLPNLIRLVRGDTLHDPRPNKALSVPDHLSSWKSYESRSGVKSSHTGSDQRGRQSFRAKHHLHRIVVLH</sequence>
<gene>
    <name evidence="2" type="ORF">JG688_00005823</name>
</gene>
<dbReference type="EMBL" id="JAENGY010000240">
    <property type="protein sequence ID" value="KAG6968420.1"/>
    <property type="molecule type" value="Genomic_DNA"/>
</dbReference>
<name>A0A8J5J0B7_9STRA</name>
<evidence type="ECO:0000313" key="2">
    <source>
        <dbReference type="EMBL" id="KAG6968420.1"/>
    </source>
</evidence>
<evidence type="ECO:0000313" key="3">
    <source>
        <dbReference type="Proteomes" id="UP000709295"/>
    </source>
</evidence>